<evidence type="ECO:0000256" key="1">
    <source>
        <dbReference type="ARBA" id="ARBA00022737"/>
    </source>
</evidence>
<dbReference type="Pfam" id="PF00013">
    <property type="entry name" value="KH_1"/>
    <property type="match status" value="4"/>
</dbReference>
<dbReference type="InterPro" id="IPR004088">
    <property type="entry name" value="KH_dom_type_1"/>
</dbReference>
<evidence type="ECO:0000313" key="5">
    <source>
        <dbReference type="EMBL" id="VDK71063.1"/>
    </source>
</evidence>
<evidence type="ECO:0000313" key="6">
    <source>
        <dbReference type="Proteomes" id="UP000277928"/>
    </source>
</evidence>
<dbReference type="AlphaFoldDB" id="A0A3P6SMM2"/>
<dbReference type="OMA" id="PNNMVGA"/>
<name>A0A3P6SMM2_LITSI</name>
<organism evidence="5 6">
    <name type="scientific">Litomosoides sigmodontis</name>
    <name type="common">Filarial nematode worm</name>
    <dbReference type="NCBI Taxonomy" id="42156"/>
    <lineage>
        <taxon>Eukaryota</taxon>
        <taxon>Metazoa</taxon>
        <taxon>Ecdysozoa</taxon>
        <taxon>Nematoda</taxon>
        <taxon>Chromadorea</taxon>
        <taxon>Rhabditida</taxon>
        <taxon>Spirurina</taxon>
        <taxon>Spiruromorpha</taxon>
        <taxon>Filarioidea</taxon>
        <taxon>Onchocercidae</taxon>
        <taxon>Litomosoides</taxon>
    </lineage>
</organism>
<dbReference type="SMART" id="SM00322">
    <property type="entry name" value="KH"/>
    <property type="match status" value="4"/>
</dbReference>
<dbReference type="Proteomes" id="UP000277928">
    <property type="component" value="Unassembled WGS sequence"/>
</dbReference>
<keyword evidence="6" id="KW-1185">Reference proteome</keyword>
<feature type="domain" description="K Homology" evidence="4">
    <location>
        <begin position="377"/>
        <end position="535"/>
    </location>
</feature>
<dbReference type="SUPFAM" id="SSF54791">
    <property type="entry name" value="Eukaryotic type KH-domain (KH-domain type I)"/>
    <property type="match status" value="4"/>
</dbReference>
<dbReference type="STRING" id="42156.A0A3P6SMM2"/>
<evidence type="ECO:0000259" key="4">
    <source>
        <dbReference type="SMART" id="SM00322"/>
    </source>
</evidence>
<evidence type="ECO:0000256" key="2">
    <source>
        <dbReference type="PROSITE-ProRule" id="PRU00117"/>
    </source>
</evidence>
<dbReference type="CDD" id="cd22403">
    <property type="entry name" value="KH-I_IGF2BP_rpt4"/>
    <property type="match status" value="1"/>
</dbReference>
<dbReference type="EMBL" id="UYRX01000044">
    <property type="protein sequence ID" value="VDK71063.1"/>
    <property type="molecule type" value="Genomic_DNA"/>
</dbReference>
<dbReference type="InterPro" id="IPR036612">
    <property type="entry name" value="KH_dom_type_1_sf"/>
</dbReference>
<keyword evidence="2" id="KW-0694">RNA-binding</keyword>
<dbReference type="PROSITE" id="PS50084">
    <property type="entry name" value="KH_TYPE_1"/>
    <property type="match status" value="4"/>
</dbReference>
<dbReference type="GO" id="GO:0003723">
    <property type="term" value="F:RNA binding"/>
    <property type="evidence" value="ECO:0007669"/>
    <property type="project" value="UniProtKB-UniRule"/>
</dbReference>
<accession>A0A3P6SMM2</accession>
<feature type="compositionally biased region" description="Basic and acidic residues" evidence="3">
    <location>
        <begin position="420"/>
        <end position="474"/>
    </location>
</feature>
<reference evidence="5 6" key="1">
    <citation type="submission" date="2018-08" db="EMBL/GenBank/DDBJ databases">
        <authorList>
            <person name="Laetsch R D."/>
            <person name="Stevens L."/>
            <person name="Kumar S."/>
            <person name="Blaxter L. M."/>
        </authorList>
    </citation>
    <scope>NUCLEOTIDE SEQUENCE [LARGE SCALE GENOMIC DNA]</scope>
</reference>
<proteinExistence type="predicted"/>
<dbReference type="Gene3D" id="3.30.310.210">
    <property type="match status" value="1"/>
</dbReference>
<feature type="domain" description="K Homology" evidence="4">
    <location>
        <begin position="223"/>
        <end position="317"/>
    </location>
</feature>
<dbReference type="OrthoDB" id="752362at2759"/>
<dbReference type="PANTHER" id="PTHR10288">
    <property type="entry name" value="KH DOMAIN CONTAINING RNA BINDING PROTEIN"/>
    <property type="match status" value="1"/>
</dbReference>
<sequence length="653" mass="70941">MEHFANRSAQAQQHVYTTAPYNLYPNQPPYIASYQTVPQHHPVTFQQGPSHYSRPSLGAGQVANNVQRQSGHDASANNINRGSGVHQGNVPSGSITHQGMHQSGTISADGSHSIAQGIVPLAASLTPHHCMPSSQDMPLRIIVDARYVGAIIGQGGSSIREITKESKARCVVDVQRTARDLTKNNEKIISILGQPEGCSKACVKILEVVRKEMEKDNTIAQHPDIELKIRAHNQLVGRLIGKGGATIKKIMEETGAHIYVSNEPTLSRDAYSLMPPYGTSPLYGSDITMHLERTITVKASTMSVVSAAERKISQKLRLSFEADVSRIIFRSTGAAAAMPLMTPVGEAGYVSAAGGVPPTQCVRNTISTATTGVRQQQVRTVHMWVPNNMVGALIGAKGAHIRSAIRLTGAQLRIEGGGMNKDKKENRGEGNGEKNDKENSTMSEPAKKEAVEANERVSELGKNENDTDEKQNGKKEESVEKVIVFIALFYISGGLAASPKLSKDKDIHAEERLVTITGNDPQQYKAQFWIYQRIAEQSCHYMDEIRLCTEIAVPSKLVGRIIGKGGQNVRELQRMTGAQVKIPDDAGDDEAQKATTVRVLGNFQSSQAVQAKLGQLISDFSQRLTIAPSNGQSTSNTQVVKYLDFLIRNFVSP</sequence>
<protein>
    <recommendedName>
        <fullName evidence="4">K Homology domain-containing protein</fullName>
    </recommendedName>
</protein>
<feature type="domain" description="K Homology" evidence="4">
    <location>
        <begin position="135"/>
        <end position="210"/>
    </location>
</feature>
<dbReference type="Gene3D" id="3.30.1370.10">
    <property type="entry name" value="K Homology domain, type 1"/>
    <property type="match status" value="3"/>
</dbReference>
<feature type="domain" description="K Homology" evidence="4">
    <location>
        <begin position="545"/>
        <end position="618"/>
    </location>
</feature>
<evidence type="ECO:0000256" key="3">
    <source>
        <dbReference type="SAM" id="MobiDB-lite"/>
    </source>
</evidence>
<gene>
    <name evidence="5" type="ORF">NLS_LOCUS1299</name>
</gene>
<keyword evidence="1" id="KW-0677">Repeat</keyword>
<dbReference type="InterPro" id="IPR004087">
    <property type="entry name" value="KH_dom"/>
</dbReference>
<feature type="region of interest" description="Disordered" evidence="3">
    <location>
        <begin position="416"/>
        <end position="474"/>
    </location>
</feature>